<gene>
    <name evidence="2" type="ORF">CYLTODRAFT_438573</name>
</gene>
<dbReference type="AlphaFoldDB" id="A0A0D7AZQ6"/>
<accession>A0A0D7AZQ6</accession>
<evidence type="ECO:0000256" key="1">
    <source>
        <dbReference type="SAM" id="MobiDB-lite"/>
    </source>
</evidence>
<feature type="region of interest" description="Disordered" evidence="1">
    <location>
        <begin position="86"/>
        <end position="192"/>
    </location>
</feature>
<feature type="compositionally biased region" description="Basic residues" evidence="1">
    <location>
        <begin position="105"/>
        <end position="116"/>
    </location>
</feature>
<evidence type="ECO:0000313" key="3">
    <source>
        <dbReference type="Proteomes" id="UP000054007"/>
    </source>
</evidence>
<dbReference type="EMBL" id="KN880694">
    <property type="protein sequence ID" value="KIY63460.1"/>
    <property type="molecule type" value="Genomic_DNA"/>
</dbReference>
<dbReference type="OrthoDB" id="2507336at2759"/>
<keyword evidence="3" id="KW-1185">Reference proteome</keyword>
<feature type="compositionally biased region" description="Pro residues" evidence="1">
    <location>
        <begin position="86"/>
        <end position="97"/>
    </location>
</feature>
<sequence length="192" mass="20322">MSAGGNTVNFNANPTPKYINDFSKALASEVRILLAEVGKLRDERRQLQYEIAELMAVKSKHGGGVDYHPGWPPQGEPQQAMMIQAPPPSGTPEPPAEPAGSGWRVVHKRPDRKRIKAAGQAGPGTPPPTAGALPAPMPTMAPPPNMPAWAQWRPNPLLSPGPMMAPPANPYPPSPATAPRSGLFGPPTPPPR</sequence>
<name>A0A0D7AZQ6_9AGAR</name>
<protein>
    <submittedName>
        <fullName evidence="2">Uncharacterized protein</fullName>
    </submittedName>
</protein>
<organism evidence="2 3">
    <name type="scientific">Cylindrobasidium torrendii FP15055 ss-10</name>
    <dbReference type="NCBI Taxonomy" id="1314674"/>
    <lineage>
        <taxon>Eukaryota</taxon>
        <taxon>Fungi</taxon>
        <taxon>Dikarya</taxon>
        <taxon>Basidiomycota</taxon>
        <taxon>Agaricomycotina</taxon>
        <taxon>Agaricomycetes</taxon>
        <taxon>Agaricomycetidae</taxon>
        <taxon>Agaricales</taxon>
        <taxon>Marasmiineae</taxon>
        <taxon>Physalacriaceae</taxon>
        <taxon>Cylindrobasidium</taxon>
    </lineage>
</organism>
<proteinExistence type="predicted"/>
<feature type="compositionally biased region" description="Pro residues" evidence="1">
    <location>
        <begin position="124"/>
        <end position="146"/>
    </location>
</feature>
<feature type="compositionally biased region" description="Pro residues" evidence="1">
    <location>
        <begin position="157"/>
        <end position="176"/>
    </location>
</feature>
<dbReference type="Proteomes" id="UP000054007">
    <property type="component" value="Unassembled WGS sequence"/>
</dbReference>
<reference evidence="2 3" key="1">
    <citation type="journal article" date="2015" name="Fungal Genet. Biol.">
        <title>Evolution of novel wood decay mechanisms in Agaricales revealed by the genome sequences of Fistulina hepatica and Cylindrobasidium torrendii.</title>
        <authorList>
            <person name="Floudas D."/>
            <person name="Held B.W."/>
            <person name="Riley R."/>
            <person name="Nagy L.G."/>
            <person name="Koehler G."/>
            <person name="Ransdell A.S."/>
            <person name="Younus H."/>
            <person name="Chow J."/>
            <person name="Chiniquy J."/>
            <person name="Lipzen A."/>
            <person name="Tritt A."/>
            <person name="Sun H."/>
            <person name="Haridas S."/>
            <person name="LaButti K."/>
            <person name="Ohm R.A."/>
            <person name="Kues U."/>
            <person name="Blanchette R.A."/>
            <person name="Grigoriev I.V."/>
            <person name="Minto R.E."/>
            <person name="Hibbett D.S."/>
        </authorList>
    </citation>
    <scope>NUCLEOTIDE SEQUENCE [LARGE SCALE GENOMIC DNA]</scope>
    <source>
        <strain evidence="2 3">FP15055 ss-10</strain>
    </source>
</reference>
<dbReference type="STRING" id="1314674.A0A0D7AZQ6"/>
<evidence type="ECO:0000313" key="2">
    <source>
        <dbReference type="EMBL" id="KIY63460.1"/>
    </source>
</evidence>